<proteinExistence type="predicted"/>
<organism evidence="1 2">
    <name type="scientific">Flavobacterium limnosediminis JC2902</name>
    <dbReference type="NCBI Taxonomy" id="1341181"/>
    <lineage>
        <taxon>Bacteria</taxon>
        <taxon>Pseudomonadati</taxon>
        <taxon>Bacteroidota</taxon>
        <taxon>Flavobacteriia</taxon>
        <taxon>Flavobacteriales</taxon>
        <taxon>Flavobacteriaceae</taxon>
        <taxon>Flavobacterium</taxon>
    </lineage>
</organism>
<evidence type="ECO:0000313" key="1">
    <source>
        <dbReference type="EMBL" id="ESU28684.1"/>
    </source>
</evidence>
<dbReference type="RefSeq" id="WP_023578920.1">
    <property type="nucleotide sequence ID" value="NZ_AVGG01000005.1"/>
</dbReference>
<evidence type="ECO:0000313" key="2">
    <source>
        <dbReference type="Proteomes" id="UP000018004"/>
    </source>
</evidence>
<dbReference type="PATRIC" id="fig|1341181.4.peg.1258"/>
<sequence length="2169" mass="240883">MPNIVPTARYYPRLSEVITVDDLPEFLSFVQNGLNEIFDKIHYKNLQYSKSYRGDSAFYSLDIVSSSKLAIPLPFDLALVLNPDITGGDSNISSFPISLEYQWEILAFLKNFNLDNFSFAVEEFYRVGLQVFRISDDQVLAHILNNFVEPADENTSKFQQLFDDLNTVLDLNTPLELPTDPNVQSVISTIEGHPDVNDSISGVMFGAYILDSDAGVMKTKLQGFFNIVVPDGIEDYIKKLITPKAKATLALSAGIEFPYNVLRPINSDGSDYGSSAKSTFVFAEAQLYVDTEAGMGYQLELGGTLYPQFNAIGNTGIMLEIDSLKLDLSKNSNIIEADLDGRPNDFIGVYARAVSVTLPARWFHDDTETSGNTQATLRLGAYDLLVGSGGLSGTILLETVPVVTSGGTFEYFNDKFSFNYPIKMFEKNDITGIVSEKGIVNYQELKDYLQVLNASNSPYGFKFPLSLTTTSNVSSPISPSTVYVFNTAQDYQLFLSNLIENKLWKKIGGDNGFKIGFSKFDISFKQNKVLSSNIRAALEIPKFKYPSGQYAGQTVRIDIEGHLHDDGSFNLAASPSSPYDIKLPDVLTYSVKTVELGKDNSENAFYIGTSGTLKFDSVPILEDLEAIEIDRLRIYSDGSIEIKGGSIHLIKPIVLPLGPVEITVTAIHYGSHQKEVNGVMRKFNYFGFDGGVSIDPLGIEVRGDGVKLYYCSDNLDDKPDPYLHIQTLYIDLTIPASSPVAIINGWLSIPEPGTSPEYAGGIKIKLPKAKISGSADMKLMPKYPAFIIDAEVEFPAPIPLGSFAIYGFRGLLGYRYVAEKEAIGLVSGVNSWYEYYKAPPRGIHVRKFSGPNQTRQSGTPFSIGAGASLGTSYDNGTTLNIKAMVLLSVPSLFMIDGRASIISARLGLEETKDPPFFAFVAMGDNSLEFGFGADFKMPTSNGAILSLYADVQAGFFFNDSSKWYINIGTRTNPVTARILDLIDLQSYLMLSAKGIEAGARGEFIFNKTYGPVSVNAWAYVEVGGRLSFERPQIGGYIAAGVGAEINIRILHLYIGIDLLFGAESPTPFLIYGKFRLCVRVKICFIKIKFCGEVEISWDFNKTVDRRPVNPLISAASGKPIKDIVLGVNMLTNETFSLTYLTNGMLNNNGTPISLNANGIPVIDNLQVLPDKIRERIIPLDTYIDIKTEKGLLPGSIGGLIGGVNNAPSRYTDLVPPDKVVRGKELRQVKHQYKIEELSVKAWNDAAWVDYNPYKALYPNDTSPVLNTMKIGQWQKTDKQYNTIRLLATTPFSYTEQGEPGWYIPEQYGLTSGSLFCETQELEPKCADFISKPLGQQYYCYDVNHRFFSNNVSFLLMNNRDTDYAVVTDESNVFNISKSLSIPNRTKLEILLPESSVEVTLRLTSFGEGVVIRYYSSLINDAVFEVTYGHPETGELNEAYEVYKTASELNVPIVLNTSEFSNWSAISKIEILPKSPNQALVLALQEQIAAIEENNMQILLGAVTGEYQSTDSLEAQLSTLIGMGCGIVNQVPIDPVCSKDLVLCQLYNDISSIYNNCFPDPADIHFSDFSGQVDCTENILNLIKSFNALHPEYGVLNALETKIDVLEDFTTGPANLGTYTDTWLAVQSILGYLELNGDCNCKEPNIRKCYTLLHKVCWLSLEDYEFNINIPPLGAIREDSMATVAGITQFIQPIWRPDTSYIVHFKLKDIVDNGATAGGEYSYTYGFSTAGPVGFFHKHENSIYGLVKVDSSTYLNETTGAIIQNGVQTGLQEASPEKYPLTSLRQYIDYNRSYPNADGNLLSAKPLFYDDENNTKISVYFSKAYATHFFHNWEDYTAAGLEETKGRMKIVIKDPREDVSIVNPPSLDSVVDEVAIPQTIEEWTTDNNPLVPFVFNQWINLFLDDNCIGEKPEVIVPASKYLSVTLKKLKPQKLYTAIVNNMYDLNKDGDLGPIPDPNNPGIILQQNETAEVHRFVFQTSRYRSFKEQIESYILDEAENRRAIFTIDMSLSQEMIEAAYRVINQQSLSGLFSDDVITRLNANYQHAYDRLFEGVLGLKPLDEAKTTEFNIIRNADDFNKVIAIIVRNPEPFNNPKMTLSELNGTIKVMLPGSETIDNSYSVLFSKDCSQAIIMNQNLVIDEGTLRIGFVYKTWNGINHIVSGSETVEILL</sequence>
<reference evidence="1 2" key="1">
    <citation type="submission" date="2013-08" db="EMBL/GenBank/DDBJ databases">
        <title>Flavobacterium limnosediminis JC2902 genome sequencing.</title>
        <authorList>
            <person name="Lee K."/>
            <person name="Yi H."/>
            <person name="Park S."/>
            <person name="Chun J."/>
        </authorList>
    </citation>
    <scope>NUCLEOTIDE SEQUENCE [LARGE SCALE GENOMIC DNA]</scope>
    <source>
        <strain evidence="1 2">JC2902</strain>
    </source>
</reference>
<name>V6SQG6_9FLAO</name>
<dbReference type="Proteomes" id="UP000018004">
    <property type="component" value="Unassembled WGS sequence"/>
</dbReference>
<dbReference type="STRING" id="1341181.FLJC2902T_12750"/>
<dbReference type="OrthoDB" id="1205007at2"/>
<keyword evidence="2" id="KW-1185">Reference proteome</keyword>
<protein>
    <submittedName>
        <fullName evidence="1">Uncharacterized protein</fullName>
    </submittedName>
</protein>
<accession>V6SQG6</accession>
<dbReference type="eggNOG" id="ENOG50322X9">
    <property type="taxonomic scope" value="Bacteria"/>
</dbReference>
<gene>
    <name evidence="1" type="ORF">FLJC2902T_12750</name>
</gene>
<dbReference type="EMBL" id="AVGG01000005">
    <property type="protein sequence ID" value="ESU28684.1"/>
    <property type="molecule type" value="Genomic_DNA"/>
</dbReference>
<comment type="caution">
    <text evidence="1">The sequence shown here is derived from an EMBL/GenBank/DDBJ whole genome shotgun (WGS) entry which is preliminary data.</text>
</comment>